<dbReference type="InterPro" id="IPR037914">
    <property type="entry name" value="SpoVT-AbrB_sf"/>
</dbReference>
<dbReference type="OrthoDB" id="5459182at2"/>
<evidence type="ECO:0008006" key="3">
    <source>
        <dbReference type="Google" id="ProtNLM"/>
    </source>
</evidence>
<proteinExistence type="predicted"/>
<dbReference type="EMBL" id="FOFG01000018">
    <property type="protein sequence ID" value="SER42181.1"/>
    <property type="molecule type" value="Genomic_DNA"/>
</dbReference>
<dbReference type="SUPFAM" id="SSF89447">
    <property type="entry name" value="AbrB/MazE/MraZ-like"/>
    <property type="match status" value="1"/>
</dbReference>
<reference evidence="1 2" key="1">
    <citation type="submission" date="2016-10" db="EMBL/GenBank/DDBJ databases">
        <authorList>
            <person name="de Groot N.N."/>
        </authorList>
    </citation>
    <scope>NUCLEOTIDE SEQUENCE [LARGE SCALE GENOMIC DNA]</scope>
    <source>
        <strain evidence="1 2">A52C2</strain>
    </source>
</reference>
<protein>
    <recommendedName>
        <fullName evidence="3">SpoVT-AbrB domain-containing protein</fullName>
    </recommendedName>
</protein>
<dbReference type="RefSeq" id="WP_143062041.1">
    <property type="nucleotide sequence ID" value="NZ_FOFG01000018.1"/>
</dbReference>
<accession>A0A1H9P243</accession>
<name>A0A1H9P243_9HYPH</name>
<keyword evidence="2" id="KW-1185">Reference proteome</keyword>
<evidence type="ECO:0000313" key="2">
    <source>
        <dbReference type="Proteomes" id="UP000199647"/>
    </source>
</evidence>
<dbReference type="AlphaFoldDB" id="A0A1H9P243"/>
<dbReference type="STRING" id="1855383.SAMN05216548_11830"/>
<dbReference type="Proteomes" id="UP000199647">
    <property type="component" value="Unassembled WGS sequence"/>
</dbReference>
<evidence type="ECO:0000313" key="1">
    <source>
        <dbReference type="EMBL" id="SER42181.1"/>
    </source>
</evidence>
<sequence length="74" mass="8154">MYRLKPTRMANGIGLLLPDELVAAMGLTEATELSLIRAGDDLRITPFDATLDEQMRFAERVMERFPALAGGSTQ</sequence>
<organism evidence="1 2">
    <name type="scientific">Faunimonas pinastri</name>
    <dbReference type="NCBI Taxonomy" id="1855383"/>
    <lineage>
        <taxon>Bacteria</taxon>
        <taxon>Pseudomonadati</taxon>
        <taxon>Pseudomonadota</taxon>
        <taxon>Alphaproteobacteria</taxon>
        <taxon>Hyphomicrobiales</taxon>
        <taxon>Afifellaceae</taxon>
        <taxon>Faunimonas</taxon>
    </lineage>
</organism>
<gene>
    <name evidence="1" type="ORF">SAMN05216548_11830</name>
</gene>